<dbReference type="SUPFAM" id="SSF54862">
    <property type="entry name" value="4Fe-4S ferredoxins"/>
    <property type="match status" value="1"/>
</dbReference>
<evidence type="ECO:0000313" key="6">
    <source>
        <dbReference type="Proteomes" id="UP000824128"/>
    </source>
</evidence>
<evidence type="ECO:0000259" key="4">
    <source>
        <dbReference type="PROSITE" id="PS51379"/>
    </source>
</evidence>
<dbReference type="Pfam" id="PF13237">
    <property type="entry name" value="Fer4_10"/>
    <property type="match status" value="1"/>
</dbReference>
<evidence type="ECO:0000313" key="5">
    <source>
        <dbReference type="EMBL" id="HIU94080.1"/>
    </source>
</evidence>
<name>A0A9D1N2X0_9FIRM</name>
<dbReference type="PROSITE" id="PS00198">
    <property type="entry name" value="4FE4S_FER_1"/>
    <property type="match status" value="1"/>
</dbReference>
<dbReference type="PROSITE" id="PS51379">
    <property type="entry name" value="4FE4S_FER_2"/>
    <property type="match status" value="2"/>
</dbReference>
<keyword evidence="3" id="KW-0411">Iron-sulfur</keyword>
<dbReference type="GO" id="GO:0046872">
    <property type="term" value="F:metal ion binding"/>
    <property type="evidence" value="ECO:0007669"/>
    <property type="project" value="UniProtKB-KW"/>
</dbReference>
<comment type="caution">
    <text evidence="5">The sequence shown here is derived from an EMBL/GenBank/DDBJ whole genome shotgun (WGS) entry which is preliminary data.</text>
</comment>
<reference evidence="5" key="2">
    <citation type="journal article" date="2021" name="PeerJ">
        <title>Extensive microbial diversity within the chicken gut microbiome revealed by metagenomics and culture.</title>
        <authorList>
            <person name="Gilroy R."/>
            <person name="Ravi A."/>
            <person name="Getino M."/>
            <person name="Pursley I."/>
            <person name="Horton D.L."/>
            <person name="Alikhan N.F."/>
            <person name="Baker D."/>
            <person name="Gharbi K."/>
            <person name="Hall N."/>
            <person name="Watson M."/>
            <person name="Adriaenssens E.M."/>
            <person name="Foster-Nyarko E."/>
            <person name="Jarju S."/>
            <person name="Secka A."/>
            <person name="Antonio M."/>
            <person name="Oren A."/>
            <person name="Chaudhuri R.R."/>
            <person name="La Ragione R."/>
            <person name="Hildebrand F."/>
            <person name="Pallen M.J."/>
        </authorList>
    </citation>
    <scope>NUCLEOTIDE SEQUENCE</scope>
    <source>
        <strain evidence="5">ChiGjej2B2-16831</strain>
    </source>
</reference>
<dbReference type="InterPro" id="IPR017900">
    <property type="entry name" value="4Fe4S_Fe_S_CS"/>
</dbReference>
<evidence type="ECO:0000256" key="1">
    <source>
        <dbReference type="ARBA" id="ARBA00022723"/>
    </source>
</evidence>
<protein>
    <submittedName>
        <fullName evidence="5">4Fe-4S binding protein</fullName>
    </submittedName>
</protein>
<dbReference type="GO" id="GO:0051536">
    <property type="term" value="F:iron-sulfur cluster binding"/>
    <property type="evidence" value="ECO:0007669"/>
    <property type="project" value="UniProtKB-KW"/>
</dbReference>
<keyword evidence="1" id="KW-0479">Metal-binding</keyword>
<organism evidence="5 6">
    <name type="scientific">Candidatus Aphodomorpha intestinavium</name>
    <dbReference type="NCBI Taxonomy" id="2840672"/>
    <lineage>
        <taxon>Bacteria</taxon>
        <taxon>Bacillati</taxon>
        <taxon>Bacillota</taxon>
        <taxon>Clostridia</taxon>
        <taxon>Eubacteriales</taxon>
        <taxon>Candidatus Aphodomorpha</taxon>
    </lineage>
</organism>
<reference evidence="5" key="1">
    <citation type="submission" date="2020-10" db="EMBL/GenBank/DDBJ databases">
        <authorList>
            <person name="Gilroy R."/>
        </authorList>
    </citation>
    <scope>NUCLEOTIDE SEQUENCE</scope>
    <source>
        <strain evidence="5">ChiGjej2B2-16831</strain>
    </source>
</reference>
<dbReference type="InterPro" id="IPR017896">
    <property type="entry name" value="4Fe4S_Fe-S-bd"/>
</dbReference>
<sequence length="63" mass="6655">MKIYADPKKCPQDHRCPAIAVCPGGAISQQSDHALPEIDGGKCIACGKCVRLCPKGAFTVREA</sequence>
<dbReference type="Proteomes" id="UP000824128">
    <property type="component" value="Unassembled WGS sequence"/>
</dbReference>
<dbReference type="Gene3D" id="3.30.70.20">
    <property type="match status" value="1"/>
</dbReference>
<feature type="domain" description="4Fe-4S ferredoxin-type" evidence="4">
    <location>
        <begin position="34"/>
        <end position="63"/>
    </location>
</feature>
<keyword evidence="2" id="KW-0408">Iron</keyword>
<evidence type="ECO:0000256" key="3">
    <source>
        <dbReference type="ARBA" id="ARBA00023014"/>
    </source>
</evidence>
<evidence type="ECO:0000256" key="2">
    <source>
        <dbReference type="ARBA" id="ARBA00023004"/>
    </source>
</evidence>
<dbReference type="EMBL" id="DVNZ01000092">
    <property type="protein sequence ID" value="HIU94080.1"/>
    <property type="molecule type" value="Genomic_DNA"/>
</dbReference>
<proteinExistence type="predicted"/>
<dbReference type="AlphaFoldDB" id="A0A9D1N2X0"/>
<gene>
    <name evidence="5" type="ORF">IAD24_02865</name>
</gene>
<accession>A0A9D1N2X0</accession>
<feature type="domain" description="4Fe-4S ferredoxin-type" evidence="4">
    <location>
        <begin position="1"/>
        <end position="32"/>
    </location>
</feature>